<evidence type="ECO:0000256" key="9">
    <source>
        <dbReference type="RuleBase" id="RU365015"/>
    </source>
</evidence>
<comment type="function">
    <text evidence="9">Enables the bacterium to metabolize sucrose as a sole carbon source.</text>
</comment>
<dbReference type="CDD" id="cd08996">
    <property type="entry name" value="GH32_FFase"/>
    <property type="match status" value="1"/>
</dbReference>
<dbReference type="InterPro" id="IPR013189">
    <property type="entry name" value="Glyco_hydro_32_C"/>
</dbReference>
<dbReference type="InterPro" id="IPR018053">
    <property type="entry name" value="Glyco_hydro_32_AS"/>
</dbReference>
<dbReference type="PANTHER" id="PTHR43101">
    <property type="entry name" value="BETA-FRUCTOSIDASE"/>
    <property type="match status" value="1"/>
</dbReference>
<dbReference type="SUPFAM" id="SSF75005">
    <property type="entry name" value="Arabinanase/levansucrase/invertase"/>
    <property type="match status" value="1"/>
</dbReference>
<dbReference type="Proteomes" id="UP001597079">
    <property type="component" value="Unassembled WGS sequence"/>
</dbReference>
<keyword evidence="9" id="KW-0963">Cytoplasm</keyword>
<evidence type="ECO:0000313" key="12">
    <source>
        <dbReference type="EMBL" id="MFD1674510.1"/>
    </source>
</evidence>
<dbReference type="InterPro" id="IPR001362">
    <property type="entry name" value="Glyco_hydro_32"/>
</dbReference>
<evidence type="ECO:0000256" key="6">
    <source>
        <dbReference type="ARBA" id="ARBA00023295"/>
    </source>
</evidence>
<dbReference type="Gene3D" id="2.115.10.20">
    <property type="entry name" value="Glycosyl hydrolase domain, family 43"/>
    <property type="match status" value="1"/>
</dbReference>
<evidence type="ECO:0000256" key="1">
    <source>
        <dbReference type="ARBA" id="ARBA00004914"/>
    </source>
</evidence>
<dbReference type="InterPro" id="IPR013148">
    <property type="entry name" value="Glyco_hydro_32_N"/>
</dbReference>
<evidence type="ECO:0000256" key="3">
    <source>
        <dbReference type="ARBA" id="ARBA00012758"/>
    </source>
</evidence>
<feature type="domain" description="Glycosyl hydrolase family 32 C-terminal" evidence="11">
    <location>
        <begin position="340"/>
        <end position="452"/>
    </location>
</feature>
<comment type="similarity">
    <text evidence="2 8">Belongs to the glycosyl hydrolase 32 family.</text>
</comment>
<comment type="catalytic activity">
    <reaction evidence="8">
        <text>Hydrolysis of terminal non-reducing beta-D-fructofuranoside residues in beta-D-fructofuranosides.</text>
        <dbReference type="EC" id="3.2.1.26"/>
    </reaction>
</comment>
<dbReference type="NCBIfam" id="TIGR01322">
    <property type="entry name" value="scrB_fam"/>
    <property type="match status" value="1"/>
</dbReference>
<protein>
    <recommendedName>
        <fullName evidence="4 8">Sucrose-6-phosphate hydrolase</fullName>
        <ecNumber evidence="3 8">3.2.1.26</ecNumber>
    </recommendedName>
    <alternativeName>
        <fullName evidence="7 9">Invertase</fullName>
    </alternativeName>
</protein>
<feature type="domain" description="Glycosyl hydrolase family 32 N-terminal" evidence="10">
    <location>
        <begin position="12"/>
        <end position="306"/>
    </location>
</feature>
<evidence type="ECO:0000256" key="8">
    <source>
        <dbReference type="RuleBase" id="RU362110"/>
    </source>
</evidence>
<dbReference type="PROSITE" id="PS00609">
    <property type="entry name" value="GLYCOSYL_HYDROL_F32"/>
    <property type="match status" value="1"/>
</dbReference>
<evidence type="ECO:0000256" key="7">
    <source>
        <dbReference type="ARBA" id="ARBA00033367"/>
    </source>
</evidence>
<evidence type="ECO:0000259" key="10">
    <source>
        <dbReference type="Pfam" id="PF00251"/>
    </source>
</evidence>
<dbReference type="InterPro" id="IPR023296">
    <property type="entry name" value="Glyco_hydro_beta-prop_sf"/>
</dbReference>
<reference evidence="13" key="1">
    <citation type="journal article" date="2019" name="Int. J. Syst. Evol. Microbiol.">
        <title>The Global Catalogue of Microorganisms (GCM) 10K type strain sequencing project: providing services to taxonomists for standard genome sequencing and annotation.</title>
        <authorList>
            <consortium name="The Broad Institute Genomics Platform"/>
            <consortium name="The Broad Institute Genome Sequencing Center for Infectious Disease"/>
            <person name="Wu L."/>
            <person name="Ma J."/>
        </authorList>
    </citation>
    <scope>NUCLEOTIDE SEQUENCE [LARGE SCALE GENOMIC DNA]</scope>
    <source>
        <strain evidence="13">CGMCC 1.12286</strain>
    </source>
</reference>
<sequence>MTKPSRYRLRYHLMPPVGWMNDPNGLSYFKGKYHAFYQHYPYDAKWGPMHWGHAVSADLIAWEAVPIALTPGETYDRGGCFSGSAVASDDKLYLYYTGHVDDAHPKEVQCLATSEDGIHFEKYAQNPVIAGPPADGSEDFRDPKVWRHQGLWYMVVGSGKNGRGKVLFYQSEDGVTWSYRGVLLQADSPNEGEIWECPDVFHLDGKDVLIVSSIVKTGQVVLYYVGQMDYATGRFVPETAGRRLDEGSHFYAPQTFVNAEGKRVLIGWMDLWGVQMPSQQEGWAGAMTVPRVLQLASDGHTLCARPIEALAQYGDDPSLWTAHDALPIETWLALRNQQHDLKSYTLDLTCKQKAVSSATEVILSVCASEAAGEETTVGIDLTEGVVWTDTRRSSVEVEGKRVVAAIPGWQREDEVQLQILVDVSSIEVFVNQGALTFSHRIYPGENSRAIAVHGADAIVKMAFAGISARE</sequence>
<gene>
    <name evidence="12" type="ORF">ACFSB2_07295</name>
</gene>
<keyword evidence="6 8" id="KW-0326">Glycosidase</keyword>
<accession>A0ABW4JGE8</accession>
<keyword evidence="5 8" id="KW-0378">Hydrolase</keyword>
<dbReference type="PANTHER" id="PTHR43101:SF1">
    <property type="entry name" value="BETA-FRUCTOSIDASE"/>
    <property type="match status" value="1"/>
</dbReference>
<organism evidence="12 13">
    <name type="scientific">Alicyclobacillus fodiniaquatilis</name>
    <dbReference type="NCBI Taxonomy" id="1661150"/>
    <lineage>
        <taxon>Bacteria</taxon>
        <taxon>Bacillati</taxon>
        <taxon>Bacillota</taxon>
        <taxon>Bacilli</taxon>
        <taxon>Bacillales</taxon>
        <taxon>Alicyclobacillaceae</taxon>
        <taxon>Alicyclobacillus</taxon>
    </lineage>
</organism>
<dbReference type="SUPFAM" id="SSF49899">
    <property type="entry name" value="Concanavalin A-like lectins/glucanases"/>
    <property type="match status" value="1"/>
</dbReference>
<evidence type="ECO:0000256" key="2">
    <source>
        <dbReference type="ARBA" id="ARBA00009902"/>
    </source>
</evidence>
<dbReference type="Pfam" id="PF00251">
    <property type="entry name" value="Glyco_hydro_32N"/>
    <property type="match status" value="1"/>
</dbReference>
<evidence type="ECO:0000256" key="4">
    <source>
        <dbReference type="ARBA" id="ARBA00019623"/>
    </source>
</evidence>
<dbReference type="InterPro" id="IPR051214">
    <property type="entry name" value="GH32_Enzymes"/>
</dbReference>
<evidence type="ECO:0000313" key="13">
    <source>
        <dbReference type="Proteomes" id="UP001597079"/>
    </source>
</evidence>
<dbReference type="InterPro" id="IPR006232">
    <property type="entry name" value="Suc6P_hydrolase"/>
</dbReference>
<comment type="pathway">
    <text evidence="1 9">Glycan biosynthesis; sucrose metabolism.</text>
</comment>
<proteinExistence type="inferred from homology"/>
<comment type="subcellular location">
    <subcellularLocation>
        <location evidence="9">Cytoplasm</location>
    </subcellularLocation>
</comment>
<dbReference type="InterPro" id="IPR013320">
    <property type="entry name" value="ConA-like_dom_sf"/>
</dbReference>
<comment type="caution">
    <text evidence="12">The sequence shown here is derived from an EMBL/GenBank/DDBJ whole genome shotgun (WGS) entry which is preliminary data.</text>
</comment>
<evidence type="ECO:0000256" key="5">
    <source>
        <dbReference type="ARBA" id="ARBA00022801"/>
    </source>
</evidence>
<dbReference type="EMBL" id="JBHUCX010000020">
    <property type="protein sequence ID" value="MFD1674510.1"/>
    <property type="molecule type" value="Genomic_DNA"/>
</dbReference>
<name>A0ABW4JGE8_9BACL</name>
<keyword evidence="9" id="KW-0119">Carbohydrate metabolism</keyword>
<dbReference type="Gene3D" id="2.60.120.560">
    <property type="entry name" value="Exo-inulinase, domain 1"/>
    <property type="match status" value="1"/>
</dbReference>
<dbReference type="Pfam" id="PF08244">
    <property type="entry name" value="Glyco_hydro_32C"/>
    <property type="match status" value="1"/>
</dbReference>
<keyword evidence="13" id="KW-1185">Reference proteome</keyword>
<dbReference type="RefSeq" id="WP_377942376.1">
    <property type="nucleotide sequence ID" value="NZ_JBHUCX010000020.1"/>
</dbReference>
<dbReference type="SMART" id="SM00640">
    <property type="entry name" value="Glyco_32"/>
    <property type="match status" value="1"/>
</dbReference>
<dbReference type="EC" id="3.2.1.26" evidence="3 8"/>
<dbReference type="GO" id="GO:0016787">
    <property type="term" value="F:hydrolase activity"/>
    <property type="evidence" value="ECO:0007669"/>
    <property type="project" value="UniProtKB-KW"/>
</dbReference>
<evidence type="ECO:0000259" key="11">
    <source>
        <dbReference type="Pfam" id="PF08244"/>
    </source>
</evidence>